<name>A0A1M5SIE0_9FLAO</name>
<dbReference type="OrthoDB" id="8536716at2"/>
<evidence type="ECO:0000256" key="1">
    <source>
        <dbReference type="SAM" id="Phobius"/>
    </source>
</evidence>
<evidence type="ECO:0000313" key="4">
    <source>
        <dbReference type="Proteomes" id="UP000184240"/>
    </source>
</evidence>
<dbReference type="RefSeq" id="WP_072979164.1">
    <property type="nucleotide sequence ID" value="NZ_FQXT01000001.1"/>
</dbReference>
<evidence type="ECO:0008006" key="6">
    <source>
        <dbReference type="Google" id="ProtNLM"/>
    </source>
</evidence>
<feature type="transmembrane region" description="Helical" evidence="1">
    <location>
        <begin position="219"/>
        <end position="241"/>
    </location>
</feature>
<keyword evidence="1" id="KW-0472">Membrane</keyword>
<dbReference type="AlphaFoldDB" id="A0A1M5SIE0"/>
<keyword evidence="5" id="KW-1185">Reference proteome</keyword>
<evidence type="ECO:0000313" key="2">
    <source>
        <dbReference type="EMBL" id="RXG28952.1"/>
    </source>
</evidence>
<dbReference type="Proteomes" id="UP000290037">
    <property type="component" value="Unassembled WGS sequence"/>
</dbReference>
<dbReference type="STRING" id="573501.SAMN04487999_0062"/>
<dbReference type="EMBL" id="QOVN01000004">
    <property type="protein sequence ID" value="RXG28952.1"/>
    <property type="molecule type" value="Genomic_DNA"/>
</dbReference>
<dbReference type="InterPro" id="IPR021737">
    <property type="entry name" value="Phage_phiKZ_Orf197"/>
</dbReference>
<feature type="transmembrane region" description="Helical" evidence="1">
    <location>
        <begin position="179"/>
        <end position="199"/>
    </location>
</feature>
<evidence type="ECO:0000313" key="5">
    <source>
        <dbReference type="Proteomes" id="UP000290037"/>
    </source>
</evidence>
<keyword evidence="1" id="KW-1133">Transmembrane helix</keyword>
<feature type="transmembrane region" description="Helical" evidence="1">
    <location>
        <begin position="124"/>
        <end position="145"/>
    </location>
</feature>
<protein>
    <recommendedName>
        <fullName evidence="6">DUF3307 domain-containing protein</fullName>
    </recommendedName>
</protein>
<dbReference type="Pfam" id="PF11750">
    <property type="entry name" value="DUF3307"/>
    <property type="match status" value="1"/>
</dbReference>
<dbReference type="Proteomes" id="UP000184240">
    <property type="component" value="Unassembled WGS sequence"/>
</dbReference>
<reference evidence="4" key="1">
    <citation type="submission" date="2016-11" db="EMBL/GenBank/DDBJ databases">
        <authorList>
            <person name="Varghese N."/>
            <person name="Submissions S."/>
        </authorList>
    </citation>
    <scope>NUCLEOTIDE SEQUENCE [LARGE SCALE GENOMIC DNA]</scope>
    <source>
        <strain evidence="4">DSM 19859</strain>
    </source>
</reference>
<keyword evidence="1" id="KW-0812">Transmembrane</keyword>
<feature type="transmembrane region" description="Helical" evidence="1">
    <location>
        <begin position="90"/>
        <end position="109"/>
    </location>
</feature>
<gene>
    <name evidence="2" type="ORF">DSM01_2414</name>
    <name evidence="3" type="ORF">SAMN04487999_0062</name>
</gene>
<proteinExistence type="predicted"/>
<organism evidence="3 4">
    <name type="scientific">Leeuwenhoekiella palythoae</name>
    <dbReference type="NCBI Taxonomy" id="573501"/>
    <lineage>
        <taxon>Bacteria</taxon>
        <taxon>Pseudomonadati</taxon>
        <taxon>Bacteroidota</taxon>
        <taxon>Flavobacteriia</taxon>
        <taxon>Flavobacteriales</taxon>
        <taxon>Flavobacteriaceae</taxon>
        <taxon>Leeuwenhoekiella</taxon>
    </lineage>
</organism>
<accession>A0A1M5SIE0</accession>
<reference evidence="2 5" key="3">
    <citation type="submission" date="2018-07" db="EMBL/GenBank/DDBJ databases">
        <title>Leeuwenhoekiella genomics.</title>
        <authorList>
            <person name="Tahon G."/>
            <person name="Willems A."/>
        </authorList>
    </citation>
    <scope>NUCLEOTIDE SEQUENCE [LARGE SCALE GENOMIC DNA]</scope>
    <source>
        <strain evidence="2 5">LMG 24856</strain>
    </source>
</reference>
<evidence type="ECO:0000313" key="3">
    <source>
        <dbReference type="EMBL" id="SHH38362.1"/>
    </source>
</evidence>
<reference evidence="3" key="2">
    <citation type="submission" date="2016-11" db="EMBL/GenBank/DDBJ databases">
        <authorList>
            <person name="Jaros S."/>
            <person name="Januszkiewicz K."/>
            <person name="Wedrychowicz H."/>
        </authorList>
    </citation>
    <scope>NUCLEOTIDE SEQUENCE [LARGE SCALE GENOMIC DNA]</scope>
    <source>
        <strain evidence="3">DSM 19859</strain>
    </source>
</reference>
<sequence>MIVFALKLVLAHILGDFVLQPSKWVKHKMKHGWKSKYLLAHVGVHLIVLLILLQFDPAYFLGITTIILTHYAIDALKIKFTTKKNSRKLFVADQIAHLMVLNLVLYYYTPYSIDFTEILSPQSLLLITLLFFVTYVAGILMRVALQPWQDAIEPASKKENVKSTSLAGAGKIIGILERLFVFTFILLNTWSAIGFLITAKSVFRFGDLTEGKNRRLTEYVLIGTLLSFGIAIGCGLLFRYLSALDTFNA</sequence>
<dbReference type="EMBL" id="FQXT01000001">
    <property type="protein sequence ID" value="SHH38362.1"/>
    <property type="molecule type" value="Genomic_DNA"/>
</dbReference>